<dbReference type="AlphaFoldDB" id="A0A9W6HV20"/>
<dbReference type="GO" id="GO:0016301">
    <property type="term" value="F:kinase activity"/>
    <property type="evidence" value="ECO:0007669"/>
    <property type="project" value="UniProtKB-KW"/>
</dbReference>
<evidence type="ECO:0000313" key="1">
    <source>
        <dbReference type="EMBL" id="GLK02581.1"/>
    </source>
</evidence>
<reference evidence="1" key="1">
    <citation type="journal article" date="2014" name="Int. J. Syst. Evol. Microbiol.">
        <title>Complete genome sequence of Corynebacterium casei LMG S-19264T (=DSM 44701T), isolated from a smear-ripened cheese.</title>
        <authorList>
            <consortium name="US DOE Joint Genome Institute (JGI-PGF)"/>
            <person name="Walter F."/>
            <person name="Albersmeier A."/>
            <person name="Kalinowski J."/>
            <person name="Ruckert C."/>
        </authorList>
    </citation>
    <scope>NUCLEOTIDE SEQUENCE</scope>
    <source>
        <strain evidence="1">VKM Ac-1958</strain>
    </source>
</reference>
<name>A0A9W6HV20_9MICO</name>
<comment type="caution">
    <text evidence="1">The sequence shown here is derived from an EMBL/GenBank/DDBJ whole genome shotgun (WGS) entry which is preliminary data.</text>
</comment>
<gene>
    <name evidence="1" type="ORF">GCM10017596_22960</name>
</gene>
<reference evidence="1" key="2">
    <citation type="submission" date="2023-01" db="EMBL/GenBank/DDBJ databases">
        <authorList>
            <person name="Sun Q."/>
            <person name="Evtushenko L."/>
        </authorList>
    </citation>
    <scope>NUCLEOTIDE SEQUENCE</scope>
    <source>
        <strain evidence="1">VKM Ac-1958</strain>
    </source>
</reference>
<dbReference type="Proteomes" id="UP001142325">
    <property type="component" value="Unassembled WGS sequence"/>
</dbReference>
<sequence length="174" mass="19473">MRAAVEEVSASNAVVVIDGRSGAGKTTIARLLSESWPLLAPAQTIALDSIYPGWDGLDEGSERARELILHPHGRGLHSTWQRFDWVAGEYAESHAVDPNRGLIVEGSGILTPRSARLADVRVWVESPDAVRRTRALTRDGDTYRPHWERWARQEERHIRRDDPRSLATIVIDVP</sequence>
<accession>A0A9W6HV20</accession>
<keyword evidence="1" id="KW-0418">Kinase</keyword>
<dbReference type="SUPFAM" id="SSF52540">
    <property type="entry name" value="P-loop containing nucleoside triphosphate hydrolases"/>
    <property type="match status" value="1"/>
</dbReference>
<dbReference type="InterPro" id="IPR027417">
    <property type="entry name" value="P-loop_NTPase"/>
</dbReference>
<keyword evidence="2" id="KW-1185">Reference proteome</keyword>
<proteinExistence type="predicted"/>
<dbReference type="Gene3D" id="3.40.50.300">
    <property type="entry name" value="P-loop containing nucleotide triphosphate hydrolases"/>
    <property type="match status" value="1"/>
</dbReference>
<dbReference type="NCBIfam" id="NF005115">
    <property type="entry name" value="PRK06547.1"/>
    <property type="match status" value="1"/>
</dbReference>
<keyword evidence="1" id="KW-0808">Transferase</keyword>
<protein>
    <submittedName>
        <fullName evidence="1">Adenylate kinase</fullName>
    </submittedName>
</protein>
<organism evidence="1 2">
    <name type="scientific">Microbacterium keratanolyticum</name>
    <dbReference type="NCBI Taxonomy" id="67574"/>
    <lineage>
        <taxon>Bacteria</taxon>
        <taxon>Bacillati</taxon>
        <taxon>Actinomycetota</taxon>
        <taxon>Actinomycetes</taxon>
        <taxon>Micrococcales</taxon>
        <taxon>Microbacteriaceae</taxon>
        <taxon>Microbacterium</taxon>
    </lineage>
</organism>
<dbReference type="EMBL" id="BSET01000002">
    <property type="protein sequence ID" value="GLK02581.1"/>
    <property type="molecule type" value="Genomic_DNA"/>
</dbReference>
<evidence type="ECO:0000313" key="2">
    <source>
        <dbReference type="Proteomes" id="UP001142325"/>
    </source>
</evidence>